<feature type="compositionally biased region" description="Basic and acidic residues" evidence="1">
    <location>
        <begin position="20"/>
        <end position="37"/>
    </location>
</feature>
<dbReference type="Proteomes" id="UP001597182">
    <property type="component" value="Unassembled WGS sequence"/>
</dbReference>
<sequence length="204" mass="20901">MTRGYGTGDEYGNPRNPSQYEDRTRELPADPYEDQRYDPQYGQYPPQQQFSGGRPTPPGTRAPVVNAARLWAGGVATAIVAALIALVGVLIARALPKVEFLGPLASGPLGSGKTVVLCLGAAVAALAATGLAHLLLVSTPRPMAYFGWIVALCTVVAILLAFLGTGSLGVKIASAVIYLVIGIAIGSLVTGAAISATGGRAASR</sequence>
<keyword evidence="2" id="KW-0472">Membrane</keyword>
<reference evidence="4" key="1">
    <citation type="journal article" date="2019" name="Int. J. Syst. Evol. Microbiol.">
        <title>The Global Catalogue of Microorganisms (GCM) 10K type strain sequencing project: providing services to taxonomists for standard genome sequencing and annotation.</title>
        <authorList>
            <consortium name="The Broad Institute Genomics Platform"/>
            <consortium name="The Broad Institute Genome Sequencing Center for Infectious Disease"/>
            <person name="Wu L."/>
            <person name="Ma J."/>
        </authorList>
    </citation>
    <scope>NUCLEOTIDE SEQUENCE [LARGE SCALE GENOMIC DNA]</scope>
    <source>
        <strain evidence="4">CCUG 49018</strain>
    </source>
</reference>
<evidence type="ECO:0000256" key="1">
    <source>
        <dbReference type="SAM" id="MobiDB-lite"/>
    </source>
</evidence>
<keyword evidence="2" id="KW-0812">Transmembrane</keyword>
<dbReference type="InterPro" id="IPR045713">
    <property type="entry name" value="DUF6069"/>
</dbReference>
<evidence type="ECO:0000256" key="2">
    <source>
        <dbReference type="SAM" id="Phobius"/>
    </source>
</evidence>
<keyword evidence="4" id="KW-1185">Reference proteome</keyword>
<feature type="region of interest" description="Disordered" evidence="1">
    <location>
        <begin position="1"/>
        <end position="59"/>
    </location>
</feature>
<dbReference type="Pfam" id="PF19545">
    <property type="entry name" value="DUF6069"/>
    <property type="match status" value="1"/>
</dbReference>
<feature type="transmembrane region" description="Helical" evidence="2">
    <location>
        <begin position="143"/>
        <end position="163"/>
    </location>
</feature>
<name>A0ABW3VS71_9PSEU</name>
<organism evidence="3 4">
    <name type="scientific">Pseudonocardia benzenivorans</name>
    <dbReference type="NCBI Taxonomy" id="228005"/>
    <lineage>
        <taxon>Bacteria</taxon>
        <taxon>Bacillati</taxon>
        <taxon>Actinomycetota</taxon>
        <taxon>Actinomycetes</taxon>
        <taxon>Pseudonocardiales</taxon>
        <taxon>Pseudonocardiaceae</taxon>
        <taxon>Pseudonocardia</taxon>
    </lineage>
</organism>
<keyword evidence="2" id="KW-1133">Transmembrane helix</keyword>
<comment type="caution">
    <text evidence="3">The sequence shown here is derived from an EMBL/GenBank/DDBJ whole genome shotgun (WGS) entry which is preliminary data.</text>
</comment>
<feature type="transmembrane region" description="Helical" evidence="2">
    <location>
        <begin position="175"/>
        <end position="196"/>
    </location>
</feature>
<proteinExistence type="predicted"/>
<dbReference type="EMBL" id="JBHTMB010000270">
    <property type="protein sequence ID" value="MFD1237134.1"/>
    <property type="molecule type" value="Genomic_DNA"/>
</dbReference>
<evidence type="ECO:0000313" key="3">
    <source>
        <dbReference type="EMBL" id="MFD1237134.1"/>
    </source>
</evidence>
<dbReference type="RefSeq" id="WP_013674183.1">
    <property type="nucleotide sequence ID" value="NZ_BAABKS010000031.1"/>
</dbReference>
<feature type="transmembrane region" description="Helical" evidence="2">
    <location>
        <begin position="70"/>
        <end position="94"/>
    </location>
</feature>
<feature type="compositionally biased region" description="Low complexity" evidence="1">
    <location>
        <begin position="38"/>
        <end position="54"/>
    </location>
</feature>
<accession>A0ABW3VS71</accession>
<feature type="transmembrane region" description="Helical" evidence="2">
    <location>
        <begin position="114"/>
        <end position="136"/>
    </location>
</feature>
<evidence type="ECO:0000313" key="4">
    <source>
        <dbReference type="Proteomes" id="UP001597182"/>
    </source>
</evidence>
<protein>
    <submittedName>
        <fullName evidence="3">DUF6069 family protein</fullName>
    </submittedName>
</protein>
<gene>
    <name evidence="3" type="ORF">ACFQ34_27930</name>
</gene>